<feature type="transmembrane region" description="Helical" evidence="3">
    <location>
        <begin position="59"/>
        <end position="81"/>
    </location>
</feature>
<feature type="region of interest" description="Disordered" evidence="2">
    <location>
        <begin position="15"/>
        <end position="41"/>
    </location>
</feature>
<dbReference type="RefSeq" id="WP_301589820.1">
    <property type="nucleotide sequence ID" value="NZ_JAPFQI010000005.1"/>
</dbReference>
<evidence type="ECO:0000313" key="5">
    <source>
        <dbReference type="Proteomes" id="UP001526430"/>
    </source>
</evidence>
<dbReference type="PANTHER" id="PTHR32309:SF13">
    <property type="entry name" value="FERRIC ENTEROBACTIN TRANSPORT PROTEIN FEPE"/>
    <property type="match status" value="1"/>
</dbReference>
<dbReference type="InterPro" id="IPR050445">
    <property type="entry name" value="Bact_polysacc_biosynth/exp"/>
</dbReference>
<dbReference type="EMBL" id="JAPFQI010000005">
    <property type="protein sequence ID" value="MCW8085872.1"/>
    <property type="molecule type" value="Genomic_DNA"/>
</dbReference>
<name>A0ABT3NUN6_9PROT</name>
<evidence type="ECO:0000256" key="3">
    <source>
        <dbReference type="SAM" id="Phobius"/>
    </source>
</evidence>
<sequence length="413" mass="46247">MKIWTRLSPPIAPSERVIGAPPPTLRREAPPPAAASIQIGRLPPQPRPRRGIFGPVRRFPFTFAVLLPTLLAALYLFAVAAPQYISESRITLRGQQRSASSLLGEALNQAGFRAATEDATALRDFLLSHDAVRLLRERLDLVSVFRRPEADPLARLWWEEPEAERLLWYFRRQVKAEIDQNSGVTTLQVRSFRPADSLEVSRLLLSLGEDRVNEMNRRLLDDSVRAARLELERAEERAKDTGAALTAFRQREQSLDPSRSIAINVEALGRLEGEVTRLRTELQQAQSFARPNAPQIQSLRSRIQGAEQQLAEERTRLAAAGTGLTEQLAAYERLRLEGEFAARALASATMQLERAMVDAQRQQLFLVRVVEPNLAERSLFPRPFLGTLYVFGGLSLLYGLGWLLVAGVKEHAA</sequence>
<protein>
    <submittedName>
        <fullName evidence="4">Capsule biosynthesis protein</fullName>
    </submittedName>
</protein>
<proteinExistence type="predicted"/>
<feature type="transmembrane region" description="Helical" evidence="3">
    <location>
        <begin position="388"/>
        <end position="408"/>
    </location>
</feature>
<gene>
    <name evidence="4" type="ORF">OF850_09565</name>
</gene>
<keyword evidence="3" id="KW-0812">Transmembrane</keyword>
<evidence type="ECO:0000256" key="2">
    <source>
        <dbReference type="SAM" id="MobiDB-lite"/>
    </source>
</evidence>
<keyword evidence="5" id="KW-1185">Reference proteome</keyword>
<keyword evidence="3" id="KW-1133">Transmembrane helix</keyword>
<reference evidence="4 5" key="1">
    <citation type="submission" date="2022-10" db="EMBL/GenBank/DDBJ databases">
        <title>Roseococcus glaciei nov., sp. nov., isolated from glacier.</title>
        <authorList>
            <person name="Liu Q."/>
            <person name="Xin Y.-H."/>
        </authorList>
    </citation>
    <scope>NUCLEOTIDE SEQUENCE [LARGE SCALE GENOMIC DNA]</scope>
    <source>
        <strain evidence="4 5">MDT2-1-1</strain>
    </source>
</reference>
<dbReference type="PANTHER" id="PTHR32309">
    <property type="entry name" value="TYROSINE-PROTEIN KINASE"/>
    <property type="match status" value="1"/>
</dbReference>
<comment type="caution">
    <text evidence="4">The sequence shown here is derived from an EMBL/GenBank/DDBJ whole genome shotgun (WGS) entry which is preliminary data.</text>
</comment>
<accession>A0ABT3NUN6</accession>
<dbReference type="Proteomes" id="UP001526430">
    <property type="component" value="Unassembled WGS sequence"/>
</dbReference>
<feature type="coiled-coil region" evidence="1">
    <location>
        <begin position="217"/>
        <end position="251"/>
    </location>
</feature>
<organism evidence="4 5">
    <name type="scientific">Sabulicella glaciei</name>
    <dbReference type="NCBI Taxonomy" id="2984948"/>
    <lineage>
        <taxon>Bacteria</taxon>
        <taxon>Pseudomonadati</taxon>
        <taxon>Pseudomonadota</taxon>
        <taxon>Alphaproteobacteria</taxon>
        <taxon>Acetobacterales</taxon>
        <taxon>Acetobacteraceae</taxon>
        <taxon>Sabulicella</taxon>
    </lineage>
</organism>
<evidence type="ECO:0000313" key="4">
    <source>
        <dbReference type="EMBL" id="MCW8085872.1"/>
    </source>
</evidence>
<evidence type="ECO:0000256" key="1">
    <source>
        <dbReference type="SAM" id="Coils"/>
    </source>
</evidence>
<keyword evidence="1" id="KW-0175">Coiled coil</keyword>
<keyword evidence="3" id="KW-0472">Membrane</keyword>